<comment type="subcellular location">
    <subcellularLocation>
        <location evidence="1">Mitochondrion inner membrane</location>
    </subcellularLocation>
</comment>
<keyword evidence="2" id="KW-0999">Mitochondrion inner membrane</keyword>
<dbReference type="GeneID" id="59343899"/>
<dbReference type="InterPro" id="IPR052064">
    <property type="entry name" value="Mito_IMP1_subunit"/>
</dbReference>
<evidence type="ECO:0000313" key="10">
    <source>
        <dbReference type="Proteomes" id="UP000636479"/>
    </source>
</evidence>
<sequence>MSRFFKSLGLKALKVINAAAALHLLSHFGTFATMSGPSMLPTLAADGEVGLEDRWSVRRNPDTVKRGDIITVRSPLDPRRVLCKRVTGLAGDIVSLDPSGEGILIPPGHMWIEGDNPANSRDSRNFGPVPMGLIEGRLVARIWPPSRFTVFRNPKESTA</sequence>
<feature type="domain" description="Peptidase S26" evidence="8">
    <location>
        <begin position="16"/>
        <end position="96"/>
    </location>
</feature>
<dbReference type="GO" id="GO:0004252">
    <property type="term" value="F:serine-type endopeptidase activity"/>
    <property type="evidence" value="ECO:0007669"/>
    <property type="project" value="InterPro"/>
</dbReference>
<keyword evidence="5" id="KW-0472">Membrane</keyword>
<evidence type="ECO:0000256" key="2">
    <source>
        <dbReference type="ARBA" id="ARBA00022792"/>
    </source>
</evidence>
<dbReference type="InterPro" id="IPR036286">
    <property type="entry name" value="LexA/Signal_pep-like_sf"/>
</dbReference>
<accession>A0A8H6SXU8</accession>
<dbReference type="Pfam" id="PF10502">
    <property type="entry name" value="Peptidase_S26"/>
    <property type="match status" value="2"/>
</dbReference>
<evidence type="ECO:0000259" key="8">
    <source>
        <dbReference type="Pfam" id="PF10502"/>
    </source>
</evidence>
<keyword evidence="3" id="KW-0378">Hydrolase</keyword>
<dbReference type="PRINTS" id="PR00727">
    <property type="entry name" value="LEADERPTASE"/>
</dbReference>
<name>A0A8H6SXU8_9AGAR</name>
<keyword evidence="10" id="KW-1185">Reference proteome</keyword>
<dbReference type="GO" id="GO:0006465">
    <property type="term" value="P:signal peptide processing"/>
    <property type="evidence" value="ECO:0007669"/>
    <property type="project" value="InterPro"/>
</dbReference>
<evidence type="ECO:0000256" key="5">
    <source>
        <dbReference type="ARBA" id="ARBA00023136"/>
    </source>
</evidence>
<dbReference type="EMBL" id="JACAZF010000004">
    <property type="protein sequence ID" value="KAF7306656.1"/>
    <property type="molecule type" value="Genomic_DNA"/>
</dbReference>
<evidence type="ECO:0000256" key="7">
    <source>
        <dbReference type="PIRSR" id="PIRSR600223-1"/>
    </source>
</evidence>
<dbReference type="RefSeq" id="XP_037221675.1">
    <property type="nucleotide sequence ID" value="XM_037361383.1"/>
</dbReference>
<feature type="active site" evidence="7">
    <location>
        <position position="84"/>
    </location>
</feature>
<dbReference type="PANTHER" id="PTHR12383:SF16">
    <property type="entry name" value="MITOCHONDRIAL INNER MEMBRANE PROTEASE SUBUNIT 1"/>
    <property type="match status" value="1"/>
</dbReference>
<dbReference type="InterPro" id="IPR000223">
    <property type="entry name" value="Pept_S26A_signal_pept_1"/>
</dbReference>
<evidence type="ECO:0000256" key="3">
    <source>
        <dbReference type="ARBA" id="ARBA00022801"/>
    </source>
</evidence>
<dbReference type="Proteomes" id="UP000636479">
    <property type="component" value="Unassembled WGS sequence"/>
</dbReference>
<feature type="domain" description="Peptidase S26" evidence="8">
    <location>
        <begin position="104"/>
        <end position="143"/>
    </location>
</feature>
<reference evidence="9" key="1">
    <citation type="submission" date="2020-05" db="EMBL/GenBank/DDBJ databases">
        <title>Mycena genomes resolve the evolution of fungal bioluminescence.</title>
        <authorList>
            <person name="Tsai I.J."/>
        </authorList>
    </citation>
    <scope>NUCLEOTIDE SEQUENCE</scope>
    <source>
        <strain evidence="9">171206Taipei</strain>
    </source>
</reference>
<feature type="active site" evidence="7">
    <location>
        <position position="38"/>
    </location>
</feature>
<comment type="similarity">
    <text evidence="6">Belongs to the peptidase S26 family. IMP1 subfamily.</text>
</comment>
<dbReference type="GO" id="GO:0006627">
    <property type="term" value="P:protein processing involved in protein targeting to mitochondrion"/>
    <property type="evidence" value="ECO:0007669"/>
    <property type="project" value="TreeGrafter"/>
</dbReference>
<gene>
    <name evidence="9" type="ORF">MIND_00457200</name>
</gene>
<dbReference type="CDD" id="cd06530">
    <property type="entry name" value="S26_SPase_I"/>
    <property type="match status" value="1"/>
</dbReference>
<keyword evidence="4" id="KW-0496">Mitochondrion</keyword>
<comment type="caution">
    <text evidence="9">The sequence shown here is derived from an EMBL/GenBank/DDBJ whole genome shotgun (WGS) entry which is preliminary data.</text>
</comment>
<protein>
    <recommendedName>
        <fullName evidence="8">Peptidase S26 domain-containing protein</fullName>
    </recommendedName>
</protein>
<dbReference type="AlphaFoldDB" id="A0A8H6SXU8"/>
<dbReference type="GO" id="GO:0042720">
    <property type="term" value="C:mitochondrial inner membrane peptidase complex"/>
    <property type="evidence" value="ECO:0007669"/>
    <property type="project" value="TreeGrafter"/>
</dbReference>
<proteinExistence type="inferred from homology"/>
<dbReference type="PANTHER" id="PTHR12383">
    <property type="entry name" value="PROTEASE FAMILY S26 MITOCHONDRIAL INNER MEMBRANE PROTEASE-RELATED"/>
    <property type="match status" value="1"/>
</dbReference>
<evidence type="ECO:0000313" key="9">
    <source>
        <dbReference type="EMBL" id="KAF7306656.1"/>
    </source>
</evidence>
<dbReference type="Gene3D" id="2.10.109.10">
    <property type="entry name" value="Umud Fragment, subunit A"/>
    <property type="match status" value="1"/>
</dbReference>
<evidence type="ECO:0000256" key="1">
    <source>
        <dbReference type="ARBA" id="ARBA00004273"/>
    </source>
</evidence>
<dbReference type="InterPro" id="IPR019533">
    <property type="entry name" value="Peptidase_S26"/>
</dbReference>
<dbReference type="OrthoDB" id="308440at2759"/>
<dbReference type="SUPFAM" id="SSF51306">
    <property type="entry name" value="LexA/Signal peptidase"/>
    <property type="match status" value="1"/>
</dbReference>
<organism evidence="9 10">
    <name type="scientific">Mycena indigotica</name>
    <dbReference type="NCBI Taxonomy" id="2126181"/>
    <lineage>
        <taxon>Eukaryota</taxon>
        <taxon>Fungi</taxon>
        <taxon>Dikarya</taxon>
        <taxon>Basidiomycota</taxon>
        <taxon>Agaricomycotina</taxon>
        <taxon>Agaricomycetes</taxon>
        <taxon>Agaricomycetidae</taxon>
        <taxon>Agaricales</taxon>
        <taxon>Marasmiineae</taxon>
        <taxon>Mycenaceae</taxon>
        <taxon>Mycena</taxon>
    </lineage>
</organism>
<evidence type="ECO:0000256" key="6">
    <source>
        <dbReference type="ARBA" id="ARBA00038445"/>
    </source>
</evidence>
<evidence type="ECO:0000256" key="4">
    <source>
        <dbReference type="ARBA" id="ARBA00023128"/>
    </source>
</evidence>